<dbReference type="Pfam" id="PF00646">
    <property type="entry name" value="F-box"/>
    <property type="match status" value="1"/>
</dbReference>
<reference evidence="1" key="1">
    <citation type="journal article" date="2016" name="Nat. Genet.">
        <title>A high-quality carrot genome assembly provides new insights into carotenoid accumulation and asterid genome evolution.</title>
        <authorList>
            <person name="Iorizzo M."/>
            <person name="Ellison S."/>
            <person name="Senalik D."/>
            <person name="Zeng P."/>
            <person name="Satapoomin P."/>
            <person name="Huang J."/>
            <person name="Bowman M."/>
            <person name="Iovene M."/>
            <person name="Sanseverino W."/>
            <person name="Cavagnaro P."/>
            <person name="Yildiz M."/>
            <person name="Macko-Podgorni A."/>
            <person name="Moranska E."/>
            <person name="Grzebelus E."/>
            <person name="Grzebelus D."/>
            <person name="Ashrafi H."/>
            <person name="Zheng Z."/>
            <person name="Cheng S."/>
            <person name="Spooner D."/>
            <person name="Van Deynze A."/>
            <person name="Simon P."/>
        </authorList>
    </citation>
    <scope>NUCLEOTIDE SEQUENCE</scope>
    <source>
        <tissue evidence="1">Leaf</tissue>
    </source>
</reference>
<dbReference type="AlphaFoldDB" id="A0A164UVS9"/>
<dbReference type="InterPro" id="IPR036047">
    <property type="entry name" value="F-box-like_dom_sf"/>
</dbReference>
<name>A0A164UVS9_DAUCS</name>
<protein>
    <submittedName>
        <fullName evidence="1">Uncharacterized protein</fullName>
    </submittedName>
</protein>
<keyword evidence="2" id="KW-1185">Reference proteome</keyword>
<dbReference type="Gene3D" id="1.20.1280.50">
    <property type="match status" value="1"/>
</dbReference>
<dbReference type="Proteomes" id="UP000077755">
    <property type="component" value="Chromosome 6"/>
</dbReference>
<dbReference type="InterPro" id="IPR017451">
    <property type="entry name" value="F-box-assoc_interact_dom"/>
</dbReference>
<reference evidence="1" key="2">
    <citation type="submission" date="2022-03" db="EMBL/GenBank/DDBJ databases">
        <title>Draft title - Genomic analysis of global carrot germplasm unveils the trajectory of domestication and the origin of high carotenoid orange carrot.</title>
        <authorList>
            <person name="Iorizzo M."/>
            <person name="Ellison S."/>
            <person name="Senalik D."/>
            <person name="Macko-Podgorni A."/>
            <person name="Grzebelus D."/>
            <person name="Bostan H."/>
            <person name="Rolling W."/>
            <person name="Curaba J."/>
            <person name="Simon P."/>
        </authorList>
    </citation>
    <scope>NUCLEOTIDE SEQUENCE</scope>
    <source>
        <tissue evidence="1">Leaf</tissue>
    </source>
</reference>
<dbReference type="PANTHER" id="PTHR31672:SF13">
    <property type="entry name" value="F-BOX PROTEIN CPR30-LIKE"/>
    <property type="match status" value="1"/>
</dbReference>
<evidence type="ECO:0000313" key="2">
    <source>
        <dbReference type="Proteomes" id="UP000077755"/>
    </source>
</evidence>
<organism evidence="1 2">
    <name type="scientific">Daucus carota subsp. sativus</name>
    <name type="common">Carrot</name>
    <dbReference type="NCBI Taxonomy" id="79200"/>
    <lineage>
        <taxon>Eukaryota</taxon>
        <taxon>Viridiplantae</taxon>
        <taxon>Streptophyta</taxon>
        <taxon>Embryophyta</taxon>
        <taxon>Tracheophyta</taxon>
        <taxon>Spermatophyta</taxon>
        <taxon>Magnoliopsida</taxon>
        <taxon>eudicotyledons</taxon>
        <taxon>Gunneridae</taxon>
        <taxon>Pentapetalae</taxon>
        <taxon>asterids</taxon>
        <taxon>campanulids</taxon>
        <taxon>Apiales</taxon>
        <taxon>Apiaceae</taxon>
        <taxon>Apioideae</taxon>
        <taxon>Scandiceae</taxon>
        <taxon>Daucinae</taxon>
        <taxon>Daucus</taxon>
        <taxon>Daucus sect. Daucus</taxon>
    </lineage>
</organism>
<evidence type="ECO:0000313" key="1">
    <source>
        <dbReference type="EMBL" id="WOH03407.1"/>
    </source>
</evidence>
<dbReference type="InterPro" id="IPR006527">
    <property type="entry name" value="F-box-assoc_dom_typ1"/>
</dbReference>
<dbReference type="EMBL" id="CP093348">
    <property type="protein sequence ID" value="WOH03407.1"/>
    <property type="molecule type" value="Genomic_DNA"/>
</dbReference>
<dbReference type="PANTHER" id="PTHR31672">
    <property type="entry name" value="BNACNNG10540D PROTEIN"/>
    <property type="match status" value="1"/>
</dbReference>
<dbReference type="SUPFAM" id="SSF81383">
    <property type="entry name" value="F-box domain"/>
    <property type="match status" value="1"/>
</dbReference>
<dbReference type="NCBIfam" id="TIGR01640">
    <property type="entry name" value="F_box_assoc_1"/>
    <property type="match status" value="1"/>
</dbReference>
<dbReference type="Gramene" id="KZM89435">
    <property type="protein sequence ID" value="KZM89435"/>
    <property type="gene ID" value="DCAR_023202"/>
</dbReference>
<proteinExistence type="predicted"/>
<accession>A0A164UVS9</accession>
<dbReference type="InterPro" id="IPR050796">
    <property type="entry name" value="SCF_F-box_component"/>
</dbReference>
<dbReference type="OMA" id="CAYFLEY"/>
<dbReference type="SMART" id="SM00256">
    <property type="entry name" value="FBOX"/>
    <property type="match status" value="1"/>
</dbReference>
<dbReference type="InterPro" id="IPR001810">
    <property type="entry name" value="F-box_dom"/>
</dbReference>
<dbReference type="Pfam" id="PF07734">
    <property type="entry name" value="FBA_1"/>
    <property type="match status" value="1"/>
</dbReference>
<dbReference type="PROSITE" id="PS50181">
    <property type="entry name" value="FBOX"/>
    <property type="match status" value="1"/>
</dbReference>
<sequence length="283" mass="32853">MASRKQHIPEHLWCNIFILLPVKCLLLLRCVCKRWNQIISDHSFIESHLVHNKTASNTNKYLLLWNRRDPWPPLAYDLPYLTTLVDSKTYSQVLELHAHDMYSMFGEDSAEHGLEIYGICDGLVCLSLEVLKADSPIVLWNPVVRKGKKLPPIETGKHPYFDTCYLCFGYDDGDYKVISVVPYLQTLCHVHVYSLSTDQWKKSRIGNNNIGSPFYRRYRDMPFPARLVNGCAYFLEYPKTFGNDQVVAVIDLSHEIIRQIDVPHINDDHLFVFVKLGEHENRS</sequence>
<gene>
    <name evidence="1" type="ORF">DCAR_0622804</name>
</gene>